<protein>
    <recommendedName>
        <fullName evidence="4">Acid phosphatase</fullName>
    </recommendedName>
</protein>
<dbReference type="InterPro" id="IPR005519">
    <property type="entry name" value="Acid_phosphat_B-like"/>
</dbReference>
<keyword evidence="1 2" id="KW-0732">Signal</keyword>
<dbReference type="Gene3D" id="3.40.50.1000">
    <property type="entry name" value="HAD superfamily/HAD-like"/>
    <property type="match status" value="1"/>
</dbReference>
<evidence type="ECO:0000256" key="1">
    <source>
        <dbReference type="ARBA" id="ARBA00022729"/>
    </source>
</evidence>
<evidence type="ECO:0000313" key="3">
    <source>
        <dbReference type="EMBL" id="AGS49268.1"/>
    </source>
</evidence>
<dbReference type="PANTHER" id="PTHR31284">
    <property type="entry name" value="ACID PHOSPHATASE-LIKE PROTEIN"/>
    <property type="match status" value="1"/>
</dbReference>
<dbReference type="InterPro" id="IPR036412">
    <property type="entry name" value="HAD-like_sf"/>
</dbReference>
<evidence type="ECO:0008006" key="4">
    <source>
        <dbReference type="Google" id="ProtNLM"/>
    </source>
</evidence>
<dbReference type="PANTHER" id="PTHR31284:SF10">
    <property type="entry name" value="ACID PHOSPHATASE-LIKE PROTEIN"/>
    <property type="match status" value="1"/>
</dbReference>
<feature type="signal peptide" evidence="2">
    <location>
        <begin position="1"/>
        <end position="39"/>
    </location>
</feature>
<organism evidence="3">
    <name type="scientific">uncultured bacterium esnapd1.2</name>
    <dbReference type="NCBI Taxonomy" id="1366589"/>
    <lineage>
        <taxon>Bacteria</taxon>
        <taxon>environmental samples</taxon>
    </lineage>
</organism>
<dbReference type="SUPFAM" id="SSF56784">
    <property type="entry name" value="HAD-like"/>
    <property type="match status" value="1"/>
</dbReference>
<name>S5TLT5_9BACT</name>
<proteinExistence type="predicted"/>
<dbReference type="Pfam" id="PF03767">
    <property type="entry name" value="Acid_phosphat_B"/>
    <property type="match status" value="1"/>
</dbReference>
<reference evidence="3" key="1">
    <citation type="journal article" date="2013" name="Proc. Natl. Acad. Sci. U.S.A.">
        <title>Mapping gene clusters within arrayed metagenomic libraries to expand the structural diversity of biomedically relevant natural products.</title>
        <authorList>
            <person name="Owen J.G."/>
            <person name="Reddy B.V."/>
            <person name="Ternei M.A."/>
            <person name="Charlop-Powers Z."/>
            <person name="Calle P.Y."/>
            <person name="Kim J.H."/>
            <person name="Brady S.F."/>
        </authorList>
    </citation>
    <scope>NUCLEOTIDE SEQUENCE</scope>
</reference>
<accession>S5TLT5</accession>
<dbReference type="InterPro" id="IPR023214">
    <property type="entry name" value="HAD_sf"/>
</dbReference>
<feature type="chain" id="PRO_5004540816" description="Acid phosphatase" evidence="2">
    <location>
        <begin position="40"/>
        <end position="210"/>
    </location>
</feature>
<dbReference type="EMBL" id="KF264538">
    <property type="protein sequence ID" value="AGS49268.1"/>
    <property type="molecule type" value="Genomic_DNA"/>
</dbReference>
<sequence length="210" mass="22214">MAITYVSTVADMRTLLRYAVASAAAATACVLAVPAAASAENPAQPAALALPSYETWVADVSAVAATASDYLDARLPDAAARPAIVLDIDNTALQTQYKPGLVAPATESILDVARQASADGAAVFFVTARPEILGWQTEANLRKVGYPFTGIYLRPWFNTLPDAELKTNAREDIERKGYTIVANIGNNASDLAGGHAERTFKLPDYDGQLV</sequence>
<evidence type="ECO:0000256" key="2">
    <source>
        <dbReference type="SAM" id="SignalP"/>
    </source>
</evidence>
<dbReference type="AlphaFoldDB" id="S5TLT5"/>